<evidence type="ECO:0000313" key="3">
    <source>
        <dbReference type="Proteomes" id="UP001195196"/>
    </source>
</evidence>
<dbReference type="InterPro" id="IPR046828">
    <property type="entry name" value="RepSA"/>
</dbReference>
<feature type="compositionally biased region" description="Polar residues" evidence="1">
    <location>
        <begin position="225"/>
        <end position="251"/>
    </location>
</feature>
<sequence length="271" mass="30392">MDAATVREMLRRAGGQHYLRWAARVRATCYCLHPIHLHRRHGLVAADRFTIRCGNRRAAVCISCSRLYAADTWQLVHAGIVGGHHNIPDTITAHPQVFLTLTAPSFGQVHPPEHRTRGGQPRRPGTYDYRGHVLFSWWAPTLWQRFTMRLRRLLAAQLTTLGLPKDTVRLSFLKVHENQTRLIPHYHAVIRLDRPDTTRRQCDAVDFPVSSSELAALAVEAARWTRQSRSGSVARSPDTSPSTSPNQSPIQGSAHAPSAQPPATTRPSRPK</sequence>
<accession>A0AAW4GCE4</accession>
<dbReference type="Pfam" id="PF20199">
    <property type="entry name" value="RepSA"/>
    <property type="match status" value="2"/>
</dbReference>
<feature type="compositionally biased region" description="Polar residues" evidence="1">
    <location>
        <begin position="261"/>
        <end position="271"/>
    </location>
</feature>
<evidence type="ECO:0000256" key="1">
    <source>
        <dbReference type="SAM" id="MobiDB-lite"/>
    </source>
</evidence>
<dbReference type="Proteomes" id="UP001195196">
    <property type="component" value="Unassembled WGS sequence"/>
</dbReference>
<evidence type="ECO:0008006" key="4">
    <source>
        <dbReference type="Google" id="ProtNLM"/>
    </source>
</evidence>
<gene>
    <name evidence="2" type="ORF">JTZ10_22935</name>
</gene>
<protein>
    <recommendedName>
        <fullName evidence="4">Replication initiation protein</fullName>
    </recommendedName>
</protein>
<evidence type="ECO:0000313" key="2">
    <source>
        <dbReference type="EMBL" id="MBM7280601.1"/>
    </source>
</evidence>
<dbReference type="AlphaFoldDB" id="A0AAW4GCE4"/>
<dbReference type="EMBL" id="JAFFGU010000027">
    <property type="protein sequence ID" value="MBM7280601.1"/>
    <property type="molecule type" value="Genomic_DNA"/>
</dbReference>
<feature type="region of interest" description="Disordered" evidence="1">
    <location>
        <begin position="224"/>
        <end position="271"/>
    </location>
</feature>
<organism evidence="2 3">
    <name type="scientific">Gordonia rubripertincta</name>
    <name type="common">Rhodococcus corallinus</name>
    <dbReference type="NCBI Taxonomy" id="36822"/>
    <lineage>
        <taxon>Bacteria</taxon>
        <taxon>Bacillati</taxon>
        <taxon>Actinomycetota</taxon>
        <taxon>Actinomycetes</taxon>
        <taxon>Mycobacteriales</taxon>
        <taxon>Gordoniaceae</taxon>
        <taxon>Gordonia</taxon>
    </lineage>
</organism>
<name>A0AAW4GCE4_GORRU</name>
<comment type="caution">
    <text evidence="2">The sequence shown here is derived from an EMBL/GenBank/DDBJ whole genome shotgun (WGS) entry which is preliminary data.</text>
</comment>
<reference evidence="2" key="1">
    <citation type="submission" date="2021-02" db="EMBL/GenBank/DDBJ databases">
        <title>Taxonomy, biology and ecology of Rhodococcus bacteria occurring in California pistachio and other woody hosts as revealed by genome sequence analyses.</title>
        <authorList>
            <person name="Riely B."/>
            <person name="Gai Y."/>
        </authorList>
    </citation>
    <scope>NUCLEOTIDE SEQUENCE</scope>
    <source>
        <strain evidence="2">BP-295</strain>
    </source>
</reference>
<proteinExistence type="predicted"/>